<comment type="subunit">
    <text evidence="2">Monomer.</text>
</comment>
<dbReference type="CDD" id="cd03017">
    <property type="entry name" value="PRX_BCP"/>
    <property type="match status" value="1"/>
</dbReference>
<dbReference type="Pfam" id="PF00578">
    <property type="entry name" value="AhpC-TSA"/>
    <property type="match status" value="1"/>
</dbReference>
<accession>A0ABY6D5Z7</accession>
<dbReference type="SUPFAM" id="SSF52833">
    <property type="entry name" value="Thioredoxin-like"/>
    <property type="match status" value="1"/>
</dbReference>
<dbReference type="Gene3D" id="3.40.30.10">
    <property type="entry name" value="Glutaredoxin"/>
    <property type="match status" value="1"/>
</dbReference>
<keyword evidence="8" id="KW-0676">Redox-active center</keyword>
<evidence type="ECO:0000256" key="2">
    <source>
        <dbReference type="ARBA" id="ARBA00011245"/>
    </source>
</evidence>
<evidence type="ECO:0000256" key="10">
    <source>
        <dbReference type="ARBA" id="ARBA00038489"/>
    </source>
</evidence>
<evidence type="ECO:0000256" key="11">
    <source>
        <dbReference type="ARBA" id="ARBA00042639"/>
    </source>
</evidence>
<evidence type="ECO:0000256" key="6">
    <source>
        <dbReference type="ARBA" id="ARBA00023002"/>
    </source>
</evidence>
<name>A0ABY6D5Z7_9BACT</name>
<evidence type="ECO:0000313" key="14">
    <source>
        <dbReference type="EMBL" id="UXX79265.1"/>
    </source>
</evidence>
<dbReference type="InterPro" id="IPR000866">
    <property type="entry name" value="AhpC/TSA"/>
</dbReference>
<keyword evidence="4" id="KW-0575">Peroxidase</keyword>
<evidence type="ECO:0000256" key="5">
    <source>
        <dbReference type="ARBA" id="ARBA00022862"/>
    </source>
</evidence>
<evidence type="ECO:0000256" key="3">
    <source>
        <dbReference type="ARBA" id="ARBA00013017"/>
    </source>
</evidence>
<dbReference type="PANTHER" id="PTHR42801:SF4">
    <property type="entry name" value="AHPC_TSA FAMILY PROTEIN"/>
    <property type="match status" value="1"/>
</dbReference>
<dbReference type="EC" id="1.11.1.24" evidence="3"/>
<comment type="catalytic activity">
    <reaction evidence="12">
        <text>a hydroperoxide + [thioredoxin]-dithiol = an alcohol + [thioredoxin]-disulfide + H2O</text>
        <dbReference type="Rhea" id="RHEA:62620"/>
        <dbReference type="Rhea" id="RHEA-COMP:10698"/>
        <dbReference type="Rhea" id="RHEA-COMP:10700"/>
        <dbReference type="ChEBI" id="CHEBI:15377"/>
        <dbReference type="ChEBI" id="CHEBI:29950"/>
        <dbReference type="ChEBI" id="CHEBI:30879"/>
        <dbReference type="ChEBI" id="CHEBI:35924"/>
        <dbReference type="ChEBI" id="CHEBI:50058"/>
        <dbReference type="EC" id="1.11.1.24"/>
    </reaction>
</comment>
<evidence type="ECO:0000256" key="8">
    <source>
        <dbReference type="ARBA" id="ARBA00023284"/>
    </source>
</evidence>
<proteinExistence type="inferred from homology"/>
<keyword evidence="6" id="KW-0560">Oxidoreductase</keyword>
<dbReference type="PANTHER" id="PTHR42801">
    <property type="entry name" value="THIOREDOXIN-DEPENDENT PEROXIDE REDUCTASE"/>
    <property type="match status" value="1"/>
</dbReference>
<dbReference type="InterPro" id="IPR024706">
    <property type="entry name" value="Peroxiredoxin_AhpC-typ"/>
</dbReference>
<comment type="function">
    <text evidence="1">Thiol-specific peroxidase that catalyzes the reduction of hydrogen peroxide and organic hydroperoxides to water and alcohols, respectively. Plays a role in cell protection against oxidative stress by detoxifying peroxides and as sensor of hydrogen peroxide-mediated signaling events.</text>
</comment>
<keyword evidence="5" id="KW-0049">Antioxidant</keyword>
<sequence>MKLKKGDQIPDITLSDQDGARINLRRFVDQALIIFFYPKDNTPVCTAEACLFEAHYKELKEAGAEVIGISSDPVSSHKKFATRYHLDYRLLSDVDGEAEKLFGIKRKLFGLIKERVTFVFNKEGKLVHIIQSQYNGKRHVKEAIAALNTD</sequence>
<dbReference type="InterPro" id="IPR036249">
    <property type="entry name" value="Thioredoxin-like_sf"/>
</dbReference>
<evidence type="ECO:0000256" key="12">
    <source>
        <dbReference type="ARBA" id="ARBA00049091"/>
    </source>
</evidence>
<organism evidence="14 15">
    <name type="scientific">Reichenbachiella carrageenanivorans</name>
    <dbReference type="NCBI Taxonomy" id="2979869"/>
    <lineage>
        <taxon>Bacteria</taxon>
        <taxon>Pseudomonadati</taxon>
        <taxon>Bacteroidota</taxon>
        <taxon>Cytophagia</taxon>
        <taxon>Cytophagales</taxon>
        <taxon>Reichenbachiellaceae</taxon>
        <taxon>Reichenbachiella</taxon>
    </lineage>
</organism>
<evidence type="ECO:0000256" key="1">
    <source>
        <dbReference type="ARBA" id="ARBA00003330"/>
    </source>
</evidence>
<evidence type="ECO:0000256" key="4">
    <source>
        <dbReference type="ARBA" id="ARBA00022559"/>
    </source>
</evidence>
<protein>
    <recommendedName>
        <fullName evidence="3">thioredoxin-dependent peroxiredoxin</fullName>
        <ecNumber evidence="3">1.11.1.24</ecNumber>
    </recommendedName>
    <alternativeName>
        <fullName evidence="9">Thioredoxin peroxidase</fullName>
    </alternativeName>
    <alternativeName>
        <fullName evidence="11">Thioredoxin-dependent peroxiredoxin Bcp</fullName>
    </alternativeName>
</protein>
<evidence type="ECO:0000259" key="13">
    <source>
        <dbReference type="PROSITE" id="PS51352"/>
    </source>
</evidence>
<evidence type="ECO:0000256" key="7">
    <source>
        <dbReference type="ARBA" id="ARBA00023157"/>
    </source>
</evidence>
<keyword evidence="7" id="KW-1015">Disulfide bond</keyword>
<evidence type="ECO:0000256" key="9">
    <source>
        <dbReference type="ARBA" id="ARBA00032824"/>
    </source>
</evidence>
<dbReference type="RefSeq" id="WP_263051008.1">
    <property type="nucleotide sequence ID" value="NZ_CP106735.1"/>
</dbReference>
<dbReference type="InterPro" id="IPR013766">
    <property type="entry name" value="Thioredoxin_domain"/>
</dbReference>
<comment type="similarity">
    <text evidence="10">Belongs to the peroxiredoxin family. BCP/PrxQ subfamily.</text>
</comment>
<dbReference type="PROSITE" id="PS51352">
    <property type="entry name" value="THIOREDOXIN_2"/>
    <property type="match status" value="1"/>
</dbReference>
<dbReference type="Proteomes" id="UP001062165">
    <property type="component" value="Chromosome"/>
</dbReference>
<reference evidence="14" key="1">
    <citation type="submission" date="2022-10" db="EMBL/GenBank/DDBJ databases">
        <title>Comparative genomics and taxonomic characterization of three novel marine species of genus Reichenbachiella exhibiting antioxidant and polysaccharide degradation activities.</title>
        <authorList>
            <person name="Muhammad N."/>
            <person name="Lee Y.-J."/>
            <person name="Ko J."/>
            <person name="Kim S.-G."/>
        </authorList>
    </citation>
    <scope>NUCLEOTIDE SEQUENCE</scope>
    <source>
        <strain evidence="14">Wsw4-B4</strain>
    </source>
</reference>
<dbReference type="PIRSF" id="PIRSF000239">
    <property type="entry name" value="AHPC"/>
    <property type="match status" value="1"/>
</dbReference>
<keyword evidence="15" id="KW-1185">Reference proteome</keyword>
<feature type="domain" description="Thioredoxin" evidence="13">
    <location>
        <begin position="3"/>
        <end position="150"/>
    </location>
</feature>
<dbReference type="EMBL" id="CP106735">
    <property type="protein sequence ID" value="UXX79265.1"/>
    <property type="molecule type" value="Genomic_DNA"/>
</dbReference>
<dbReference type="InterPro" id="IPR050924">
    <property type="entry name" value="Peroxiredoxin_BCP/PrxQ"/>
</dbReference>
<evidence type="ECO:0000313" key="15">
    <source>
        <dbReference type="Proteomes" id="UP001062165"/>
    </source>
</evidence>
<gene>
    <name evidence="14" type="ORF">N7E81_18080</name>
</gene>